<dbReference type="FunFam" id="1.20.1050.80:FF:000002">
    <property type="entry name" value="Ras and Rab interactor 2"/>
    <property type="match status" value="1"/>
</dbReference>
<dbReference type="Pfam" id="PF23268">
    <property type="entry name" value="RIN1"/>
    <property type="match status" value="1"/>
</dbReference>
<keyword evidence="12" id="KW-1185">Reference proteome</keyword>
<feature type="domain" description="Ras-associating" evidence="9">
    <location>
        <begin position="1009"/>
        <end position="1100"/>
    </location>
</feature>
<evidence type="ECO:0008006" key="13">
    <source>
        <dbReference type="Google" id="ProtNLM"/>
    </source>
</evidence>
<dbReference type="PROSITE" id="PS50001">
    <property type="entry name" value="SH2"/>
    <property type="match status" value="1"/>
</dbReference>
<feature type="region of interest" description="Disordered" evidence="7">
    <location>
        <begin position="1102"/>
        <end position="1144"/>
    </location>
</feature>
<dbReference type="PANTHER" id="PTHR23101">
    <property type="entry name" value="RAB GDP/GTP EXCHANGE FACTOR"/>
    <property type="match status" value="1"/>
</dbReference>
<feature type="region of interest" description="Disordered" evidence="7">
    <location>
        <begin position="268"/>
        <end position="360"/>
    </location>
</feature>
<feature type="region of interest" description="Disordered" evidence="7">
    <location>
        <begin position="547"/>
        <end position="672"/>
    </location>
</feature>
<keyword evidence="3" id="KW-0343">GTPase activation</keyword>
<evidence type="ECO:0000256" key="1">
    <source>
        <dbReference type="ARBA" id="ARBA00004496"/>
    </source>
</evidence>
<feature type="domain" description="SH2" evidence="8">
    <location>
        <begin position="148"/>
        <end position="241"/>
    </location>
</feature>
<dbReference type="Proteomes" id="UP001591681">
    <property type="component" value="Unassembled WGS sequence"/>
</dbReference>
<dbReference type="InterPro" id="IPR037191">
    <property type="entry name" value="VPS9_dom_sf"/>
</dbReference>
<dbReference type="PANTHER" id="PTHR23101:SF51">
    <property type="entry name" value="RAS AND RAB INTERACTOR 2"/>
    <property type="match status" value="1"/>
</dbReference>
<evidence type="ECO:0000256" key="3">
    <source>
        <dbReference type="ARBA" id="ARBA00022468"/>
    </source>
</evidence>
<dbReference type="InterPro" id="IPR000159">
    <property type="entry name" value="RA_dom"/>
</dbReference>
<dbReference type="InterPro" id="IPR036860">
    <property type="entry name" value="SH2_dom_sf"/>
</dbReference>
<dbReference type="SMART" id="SM00167">
    <property type="entry name" value="VPS9"/>
    <property type="match status" value="1"/>
</dbReference>
<evidence type="ECO:0000256" key="7">
    <source>
        <dbReference type="SAM" id="MobiDB-lite"/>
    </source>
</evidence>
<dbReference type="SUPFAM" id="SSF55550">
    <property type="entry name" value="SH2 domain"/>
    <property type="match status" value="1"/>
</dbReference>
<organism evidence="11 12">
    <name type="scientific">Coilia grayii</name>
    <name type="common">Gray's grenadier anchovy</name>
    <dbReference type="NCBI Taxonomy" id="363190"/>
    <lineage>
        <taxon>Eukaryota</taxon>
        <taxon>Metazoa</taxon>
        <taxon>Chordata</taxon>
        <taxon>Craniata</taxon>
        <taxon>Vertebrata</taxon>
        <taxon>Euteleostomi</taxon>
        <taxon>Actinopterygii</taxon>
        <taxon>Neopterygii</taxon>
        <taxon>Teleostei</taxon>
        <taxon>Clupei</taxon>
        <taxon>Clupeiformes</taxon>
        <taxon>Clupeoidei</taxon>
        <taxon>Engraulidae</taxon>
        <taxon>Coilinae</taxon>
        <taxon>Coilia</taxon>
    </lineage>
</organism>
<evidence type="ECO:0000256" key="6">
    <source>
        <dbReference type="PROSITE-ProRule" id="PRU00191"/>
    </source>
</evidence>
<feature type="compositionally biased region" description="Polar residues" evidence="7">
    <location>
        <begin position="1124"/>
        <end position="1138"/>
    </location>
</feature>
<evidence type="ECO:0000259" key="8">
    <source>
        <dbReference type="PROSITE" id="PS50001"/>
    </source>
</evidence>
<feature type="compositionally biased region" description="Low complexity" evidence="7">
    <location>
        <begin position="459"/>
        <end position="481"/>
    </location>
</feature>
<comment type="caution">
    <text evidence="11">The sequence shown here is derived from an EMBL/GenBank/DDBJ whole genome shotgun (WGS) entry which is preliminary data.</text>
</comment>
<name>A0ABD1IMR5_9TELE</name>
<dbReference type="EMBL" id="JBHFQA010000586">
    <property type="protein sequence ID" value="KAL2076283.1"/>
    <property type="molecule type" value="Genomic_DNA"/>
</dbReference>
<accession>A0ABD1IMR5</accession>
<evidence type="ECO:0000256" key="4">
    <source>
        <dbReference type="ARBA" id="ARBA00022490"/>
    </source>
</evidence>
<feature type="region of interest" description="Disordered" evidence="7">
    <location>
        <begin position="1"/>
        <end position="58"/>
    </location>
</feature>
<dbReference type="GO" id="GO:0005737">
    <property type="term" value="C:cytoplasm"/>
    <property type="evidence" value="ECO:0007669"/>
    <property type="project" value="UniProtKB-SubCell"/>
</dbReference>
<dbReference type="SMART" id="SM00314">
    <property type="entry name" value="RA"/>
    <property type="match status" value="1"/>
</dbReference>
<evidence type="ECO:0000313" key="12">
    <source>
        <dbReference type="Proteomes" id="UP001591681"/>
    </source>
</evidence>
<dbReference type="SUPFAM" id="SSF109993">
    <property type="entry name" value="VPS9 domain"/>
    <property type="match status" value="1"/>
</dbReference>
<reference evidence="11 12" key="1">
    <citation type="submission" date="2024-09" db="EMBL/GenBank/DDBJ databases">
        <title>A chromosome-level genome assembly of Gray's grenadier anchovy, Coilia grayii.</title>
        <authorList>
            <person name="Fu Z."/>
        </authorList>
    </citation>
    <scope>NUCLEOTIDE SEQUENCE [LARGE SCALE GENOMIC DNA]</scope>
    <source>
        <strain evidence="11">G4</strain>
        <tissue evidence="11">Muscle</tissue>
    </source>
</reference>
<evidence type="ECO:0000256" key="2">
    <source>
        <dbReference type="ARBA" id="ARBA00006919"/>
    </source>
</evidence>
<proteinExistence type="inferred from homology"/>
<gene>
    <name evidence="11" type="ORF">ACEWY4_028115</name>
</gene>
<dbReference type="SMART" id="SM00252">
    <property type="entry name" value="SH2"/>
    <property type="match status" value="1"/>
</dbReference>
<dbReference type="InterPro" id="IPR000980">
    <property type="entry name" value="SH2"/>
</dbReference>
<dbReference type="InterPro" id="IPR003123">
    <property type="entry name" value="VPS9"/>
</dbReference>
<feature type="compositionally biased region" description="Pro residues" evidence="7">
    <location>
        <begin position="578"/>
        <end position="587"/>
    </location>
</feature>
<feature type="domain" description="VPS9" evidence="10">
    <location>
        <begin position="839"/>
        <end position="979"/>
    </location>
</feature>
<feature type="region of interest" description="Disordered" evidence="7">
    <location>
        <begin position="405"/>
        <end position="442"/>
    </location>
</feature>
<keyword evidence="5 6" id="KW-0727">SH2 domain</keyword>
<comment type="subcellular location">
    <subcellularLocation>
        <location evidence="1">Cytoplasm</location>
    </subcellularLocation>
</comment>
<feature type="compositionally biased region" description="Acidic residues" evidence="7">
    <location>
        <begin position="647"/>
        <end position="670"/>
    </location>
</feature>
<feature type="compositionally biased region" description="Low complexity" evidence="7">
    <location>
        <begin position="606"/>
        <end position="626"/>
    </location>
</feature>
<dbReference type="Pfam" id="PF00788">
    <property type="entry name" value="RA"/>
    <property type="match status" value="1"/>
</dbReference>
<comment type="similarity">
    <text evidence="2">Belongs to the RIN (Ras interaction/interference) family.</text>
</comment>
<sequence>MFWDRAPDDEDDEDCCTPQEEDWEWEQAQEQEEEEEEEKQELAEEEGEAMRPQSMPSRLDRRGSYFKLVHSFASELGELEQEMGQLRPAQDRSPALADEHILLQGLDGLVGEMSGVYLGEGHQGGCDGPLGHRHMSVLDRLSATHPIWLLLSLGDQDATRILLQQPPGAFLVRRSCKLQRKVLSVRVDDACGQPISDYPVKENQYTFSLEGSGISFADLFRLVAFYCISRDVLPFTLKLPEAVTSAETQAELKELARLGAGFWDSAPYSKRRASSSSSPSSSPPRYFSQGRRLSPQRFRAPVVEEEGSPNTAPAHQEPPLPGTLPSSTSPPRQHHHHHLHQHQQQQQQQQHGHLARSPSGTAPLCFVNPLFLQTHRWLQQDVRAPSAASIPGGTRHSSDIHDIHHARPQATAEKPPRAPPPPRPPPPRGWPQRPRALSAPVPVPRTMLQTITHFNTSTTYTTANTDDSTAGHQQAQQQQIPQRPPPDYMGTNHSQSRSPKKSALPIPVPRLHPKKKKMQPDVDVLDVHRCHIALDDETIAKALAQAKLPHRRPPAPSSPPPEDVHVDNPSSTSASPSSSPPGKPPPPNHHHHSHQPHSPHCREQRLTCLSFSTSSSSASSAGSTDLSTRRSLQRSPVIKSRVPVDLSTEDEREDDDDEEEDDEDNDEDNDYGAGLEQDLQLRLQAPGYRRLPLAGSRSSAALLILPRALKGQFRKVSDMLGALSTPERRAVRRVVELARNKGSYFGCLLQDYVSFMQENGGGVDGGLHTSAVDLLQTLRHFLTQMKAYLVHSSELQPPIESFVPEEQIDQVLEKAMHKCVLKPLKPTVEAALNDFQVRSGALQQLKENLALAKARRPEELGVEGAVPPDAATVGKIRHKFHAMRKMYSPEKKVLLLLHVCKLIYSVMQGNSGRMFGADDFLPMLTYVLAQCDMPQLDTDIQYMMELLDPALLYGEGGYYLTSAYSAMALIRNLQEEQAARALSTEAQNTLHQWHRRRTTQRSIPAVEDFQNYLRVALQEADSGCTSKTLQVRPYATTEEVCQVCALKFRVADPENYALFLITDGTSQQLALDIHPQRIKAELHSRPQLQDYHFLYRRKLTTATTTTTTHNPDPSLTGHSRKQNQNHSFPTSTSASHGLSNGLKE</sequence>
<feature type="compositionally biased region" description="Low complexity" evidence="7">
    <location>
        <begin position="274"/>
        <end position="288"/>
    </location>
</feature>
<dbReference type="Pfam" id="PF02204">
    <property type="entry name" value="VPS9"/>
    <property type="match status" value="1"/>
</dbReference>
<feature type="compositionally biased region" description="Basic residues" evidence="7">
    <location>
        <begin position="332"/>
        <end position="341"/>
    </location>
</feature>
<feature type="compositionally biased region" description="Basic residues" evidence="7">
    <location>
        <begin position="588"/>
        <end position="599"/>
    </location>
</feature>
<feature type="compositionally biased region" description="Low complexity" evidence="7">
    <location>
        <begin position="342"/>
        <end position="352"/>
    </location>
</feature>
<keyword evidence="4" id="KW-0963">Cytoplasm</keyword>
<dbReference type="PROSITE" id="PS51205">
    <property type="entry name" value="VPS9"/>
    <property type="match status" value="1"/>
</dbReference>
<evidence type="ECO:0000259" key="9">
    <source>
        <dbReference type="PROSITE" id="PS50200"/>
    </source>
</evidence>
<dbReference type="Gene3D" id="1.20.1050.80">
    <property type="entry name" value="VPS9 domain"/>
    <property type="match status" value="1"/>
</dbReference>
<dbReference type="GO" id="GO:0005096">
    <property type="term" value="F:GTPase activator activity"/>
    <property type="evidence" value="ECO:0007669"/>
    <property type="project" value="UniProtKB-KW"/>
</dbReference>
<dbReference type="PROSITE" id="PS50200">
    <property type="entry name" value="RA"/>
    <property type="match status" value="1"/>
</dbReference>
<feature type="compositionally biased region" description="Acidic residues" evidence="7">
    <location>
        <begin position="7"/>
        <end position="47"/>
    </location>
</feature>
<feature type="region of interest" description="Disordered" evidence="7">
    <location>
        <begin position="459"/>
        <end position="522"/>
    </location>
</feature>
<dbReference type="Gene3D" id="3.30.505.10">
    <property type="entry name" value="SH2 domain"/>
    <property type="match status" value="1"/>
</dbReference>
<protein>
    <recommendedName>
        <fullName evidence="13">Ras and Rab interactor 2</fullName>
    </recommendedName>
</protein>
<feature type="compositionally biased region" description="Pro residues" evidence="7">
    <location>
        <begin position="417"/>
        <end position="429"/>
    </location>
</feature>
<dbReference type="InterPro" id="IPR045046">
    <property type="entry name" value="Vps9-like"/>
</dbReference>
<evidence type="ECO:0000313" key="11">
    <source>
        <dbReference type="EMBL" id="KAL2076283.1"/>
    </source>
</evidence>
<dbReference type="AlphaFoldDB" id="A0ABD1IMR5"/>
<evidence type="ECO:0000256" key="5">
    <source>
        <dbReference type="ARBA" id="ARBA00022999"/>
    </source>
</evidence>
<evidence type="ECO:0000259" key="10">
    <source>
        <dbReference type="PROSITE" id="PS51205"/>
    </source>
</evidence>